<gene>
    <name evidence="3" type="ORF">RDWZM_004821</name>
</gene>
<dbReference type="EMBL" id="JAPWDV010000002">
    <property type="protein sequence ID" value="KAJ6219009.1"/>
    <property type="molecule type" value="Genomic_DNA"/>
</dbReference>
<dbReference type="Proteomes" id="UP001142055">
    <property type="component" value="Chromosome 2"/>
</dbReference>
<feature type="transmembrane region" description="Helical" evidence="2">
    <location>
        <begin position="309"/>
        <end position="333"/>
    </location>
</feature>
<keyword evidence="2" id="KW-0472">Membrane</keyword>
<proteinExistence type="predicted"/>
<keyword evidence="4" id="KW-1185">Reference proteome</keyword>
<dbReference type="AlphaFoldDB" id="A0A9Q0RLQ8"/>
<organism evidence="3 4">
    <name type="scientific">Blomia tropicalis</name>
    <name type="common">Mite</name>
    <dbReference type="NCBI Taxonomy" id="40697"/>
    <lineage>
        <taxon>Eukaryota</taxon>
        <taxon>Metazoa</taxon>
        <taxon>Ecdysozoa</taxon>
        <taxon>Arthropoda</taxon>
        <taxon>Chelicerata</taxon>
        <taxon>Arachnida</taxon>
        <taxon>Acari</taxon>
        <taxon>Acariformes</taxon>
        <taxon>Sarcoptiformes</taxon>
        <taxon>Astigmata</taxon>
        <taxon>Glycyphagoidea</taxon>
        <taxon>Echimyopodidae</taxon>
        <taxon>Blomia</taxon>
    </lineage>
</organism>
<evidence type="ECO:0000313" key="4">
    <source>
        <dbReference type="Proteomes" id="UP001142055"/>
    </source>
</evidence>
<keyword evidence="2" id="KW-0812">Transmembrane</keyword>
<comment type="caution">
    <text evidence="3">The sequence shown here is derived from an EMBL/GenBank/DDBJ whole genome shotgun (WGS) entry which is preliminary data.</text>
</comment>
<accession>A0A9Q0RLQ8</accession>
<evidence type="ECO:0000256" key="2">
    <source>
        <dbReference type="SAM" id="Phobius"/>
    </source>
</evidence>
<protein>
    <submittedName>
        <fullName evidence="3">Uncharacterized protein</fullName>
    </submittedName>
</protein>
<evidence type="ECO:0000313" key="3">
    <source>
        <dbReference type="EMBL" id="KAJ6219009.1"/>
    </source>
</evidence>
<sequence length="469" mass="52453">MFLIILLSIVSVSGRDLCSPQFKVGSNRVYDFILTLGPINSNRLVLITNDLQSYELPQTALNGTLTLSEQPIDLTKRWPTLTGSPWFKHNLEVGINNSITIHSGRAKGQNESHLFIFVIKPKVFNTPIGQVETVVFEVETGLVSVKEWKYDPNEGLEGIEGDACVWIASHGLYFYVLLPDRYGGKQIVRVLTNLTNSSIQRSGPMYRLCKYEVYGVFLTEGRCETPWNHSINGGIHRNGEFYLFGPNSVYKFRDQVIEQQDKPFPIETLRFDEFLICPNHSSSIFANNVLINFSSNSNVSTSNLLQKSYYAMFVAGALVTIILIVAIIQCFLFSEGEGETEQNERTLNQPPATIVTNVQDPLNESRPVGGAIVHPVDTFSRSRSRSRRSHASNQMLPNRGSLTIKGARQGTLVRTNSVGKFKANSRGTVSSVNRSIGARNGSFNNAKTMKNRERKSDDSSFQFLVTNYN</sequence>
<evidence type="ECO:0000256" key="1">
    <source>
        <dbReference type="SAM" id="MobiDB-lite"/>
    </source>
</evidence>
<name>A0A9Q0RLQ8_BLOTA</name>
<keyword evidence="2" id="KW-1133">Transmembrane helix</keyword>
<reference evidence="3" key="1">
    <citation type="submission" date="2022-12" db="EMBL/GenBank/DDBJ databases">
        <title>Genome assemblies of Blomia tropicalis.</title>
        <authorList>
            <person name="Cui Y."/>
        </authorList>
    </citation>
    <scope>NUCLEOTIDE SEQUENCE</scope>
    <source>
        <tissue evidence="3">Adult mites</tissue>
    </source>
</reference>
<feature type="region of interest" description="Disordered" evidence="1">
    <location>
        <begin position="374"/>
        <end position="402"/>
    </location>
</feature>